<protein>
    <recommendedName>
        <fullName evidence="4">Phosphatidylglycerol/phosphatidylinositol transfer protein</fullName>
    </recommendedName>
</protein>
<feature type="chain" id="PRO_5005201509" description="Phosphatidylglycerol/phosphatidylinositol transfer protein" evidence="1">
    <location>
        <begin position="17"/>
        <end position="141"/>
    </location>
</feature>
<proteinExistence type="predicted"/>
<gene>
    <name evidence="2" type="ORF">SCHPADRAFT_892082</name>
</gene>
<keyword evidence="3" id="KW-1185">Reference proteome</keyword>
<dbReference type="Pfam" id="PF19271">
    <property type="entry name" value="Nis1"/>
    <property type="match status" value="1"/>
</dbReference>
<sequence>MKSVFTILAIAGGVLAQGVQITFPFEGLDLIAGTPVNVQVTQLETTSSLQNMGIAVAFQHCPQDPCSSVSEAVGPVFFVGPHNPQFSEPPSPIGGPYQNVTVTIPSNIQKGLAIFSVPHAALVGADAFFFTEIANVTVNIV</sequence>
<dbReference type="OrthoDB" id="2841294at2759"/>
<accession>A0A0H2RGQ5</accession>
<dbReference type="Proteomes" id="UP000053477">
    <property type="component" value="Unassembled WGS sequence"/>
</dbReference>
<evidence type="ECO:0000313" key="3">
    <source>
        <dbReference type="Proteomes" id="UP000053477"/>
    </source>
</evidence>
<keyword evidence="1" id="KW-0732">Signal</keyword>
<evidence type="ECO:0000313" key="2">
    <source>
        <dbReference type="EMBL" id="KLO10762.1"/>
    </source>
</evidence>
<dbReference type="AlphaFoldDB" id="A0A0H2RGQ5"/>
<organism evidence="2 3">
    <name type="scientific">Schizopora paradoxa</name>
    <dbReference type="NCBI Taxonomy" id="27342"/>
    <lineage>
        <taxon>Eukaryota</taxon>
        <taxon>Fungi</taxon>
        <taxon>Dikarya</taxon>
        <taxon>Basidiomycota</taxon>
        <taxon>Agaricomycotina</taxon>
        <taxon>Agaricomycetes</taxon>
        <taxon>Hymenochaetales</taxon>
        <taxon>Schizoporaceae</taxon>
        <taxon>Schizopora</taxon>
    </lineage>
</organism>
<dbReference type="InterPro" id="IPR045469">
    <property type="entry name" value="Nis1"/>
</dbReference>
<evidence type="ECO:0000256" key="1">
    <source>
        <dbReference type="SAM" id="SignalP"/>
    </source>
</evidence>
<dbReference type="InParanoid" id="A0A0H2RGQ5"/>
<feature type="signal peptide" evidence="1">
    <location>
        <begin position="1"/>
        <end position="16"/>
    </location>
</feature>
<evidence type="ECO:0008006" key="4">
    <source>
        <dbReference type="Google" id="ProtNLM"/>
    </source>
</evidence>
<dbReference type="EMBL" id="KQ086017">
    <property type="protein sequence ID" value="KLO10762.1"/>
    <property type="molecule type" value="Genomic_DNA"/>
</dbReference>
<reference evidence="2 3" key="1">
    <citation type="submission" date="2015-04" db="EMBL/GenBank/DDBJ databases">
        <title>Complete genome sequence of Schizopora paradoxa KUC8140, a cosmopolitan wood degrader in East Asia.</title>
        <authorList>
            <consortium name="DOE Joint Genome Institute"/>
            <person name="Min B."/>
            <person name="Park H."/>
            <person name="Jang Y."/>
            <person name="Kim J.-J."/>
            <person name="Kim K.H."/>
            <person name="Pangilinan J."/>
            <person name="Lipzen A."/>
            <person name="Riley R."/>
            <person name="Grigoriev I.V."/>
            <person name="Spatafora J.W."/>
            <person name="Choi I.-G."/>
        </authorList>
    </citation>
    <scope>NUCLEOTIDE SEQUENCE [LARGE SCALE GENOMIC DNA]</scope>
    <source>
        <strain evidence="2 3">KUC8140</strain>
    </source>
</reference>
<name>A0A0H2RGQ5_9AGAM</name>